<dbReference type="AlphaFoldDB" id="A0AAD7S4M6"/>
<feature type="region of interest" description="Disordered" evidence="1">
    <location>
        <begin position="1"/>
        <end position="21"/>
    </location>
</feature>
<evidence type="ECO:0000256" key="1">
    <source>
        <dbReference type="SAM" id="MobiDB-lite"/>
    </source>
</evidence>
<keyword evidence="3" id="KW-1185">Reference proteome</keyword>
<comment type="caution">
    <text evidence="2">The sequence shown here is derived from an EMBL/GenBank/DDBJ whole genome shotgun (WGS) entry which is preliminary data.</text>
</comment>
<reference evidence="2" key="1">
    <citation type="journal article" date="2023" name="Science">
        <title>Genome structures resolve the early diversification of teleost fishes.</title>
        <authorList>
            <person name="Parey E."/>
            <person name="Louis A."/>
            <person name="Montfort J."/>
            <person name="Bouchez O."/>
            <person name="Roques C."/>
            <person name="Iampietro C."/>
            <person name="Lluch J."/>
            <person name="Castinel A."/>
            <person name="Donnadieu C."/>
            <person name="Desvignes T."/>
            <person name="Floi Bucao C."/>
            <person name="Jouanno E."/>
            <person name="Wen M."/>
            <person name="Mejri S."/>
            <person name="Dirks R."/>
            <person name="Jansen H."/>
            <person name="Henkel C."/>
            <person name="Chen W.J."/>
            <person name="Zahm M."/>
            <person name="Cabau C."/>
            <person name="Klopp C."/>
            <person name="Thompson A.W."/>
            <person name="Robinson-Rechavi M."/>
            <person name="Braasch I."/>
            <person name="Lecointre G."/>
            <person name="Bobe J."/>
            <person name="Postlethwait J.H."/>
            <person name="Berthelot C."/>
            <person name="Roest Crollius H."/>
            <person name="Guiguen Y."/>
        </authorList>
    </citation>
    <scope>NUCLEOTIDE SEQUENCE</scope>
    <source>
        <strain evidence="2">NC1722</strain>
    </source>
</reference>
<dbReference type="Proteomes" id="UP001221898">
    <property type="component" value="Unassembled WGS sequence"/>
</dbReference>
<evidence type="ECO:0000313" key="2">
    <source>
        <dbReference type="EMBL" id="KAJ8395899.1"/>
    </source>
</evidence>
<name>A0AAD7S4M6_9TELE</name>
<protein>
    <submittedName>
        <fullName evidence="2">Uncharacterized protein</fullName>
    </submittedName>
</protein>
<gene>
    <name evidence="2" type="ORF">AAFF_G00027820</name>
</gene>
<dbReference type="EMBL" id="JAINUG010000112">
    <property type="protein sequence ID" value="KAJ8395899.1"/>
    <property type="molecule type" value="Genomic_DNA"/>
</dbReference>
<proteinExistence type="predicted"/>
<evidence type="ECO:0000313" key="3">
    <source>
        <dbReference type="Proteomes" id="UP001221898"/>
    </source>
</evidence>
<accession>A0AAD7S4M6</accession>
<organism evidence="2 3">
    <name type="scientific">Aldrovandia affinis</name>
    <dbReference type="NCBI Taxonomy" id="143900"/>
    <lineage>
        <taxon>Eukaryota</taxon>
        <taxon>Metazoa</taxon>
        <taxon>Chordata</taxon>
        <taxon>Craniata</taxon>
        <taxon>Vertebrata</taxon>
        <taxon>Euteleostomi</taxon>
        <taxon>Actinopterygii</taxon>
        <taxon>Neopterygii</taxon>
        <taxon>Teleostei</taxon>
        <taxon>Notacanthiformes</taxon>
        <taxon>Halosauridae</taxon>
        <taxon>Aldrovandia</taxon>
    </lineage>
</organism>
<sequence length="99" mass="11051">MHLSALRVPSATPPSLSDSSSAPYCQSILQSYGYWLGGERGRHGCTAMSLFHTVTAHGYYCYVRDRHYSPPESVRTGGVEQLVTGWRGGERMSRVEERK</sequence>
<feature type="compositionally biased region" description="Low complexity" evidence="1">
    <location>
        <begin position="9"/>
        <end position="21"/>
    </location>
</feature>